<dbReference type="OrthoDB" id="2129741at2759"/>
<dbReference type="Proteomes" id="UP000193719">
    <property type="component" value="Unassembled WGS sequence"/>
</dbReference>
<proteinExistence type="predicted"/>
<reference evidence="1 2" key="2">
    <citation type="submission" date="2016-08" db="EMBL/GenBank/DDBJ databases">
        <title>Pervasive Adenine N6-methylation of Active Genes in Fungi.</title>
        <authorList>
            <consortium name="DOE Joint Genome Institute"/>
            <person name="Mondo S.J."/>
            <person name="Dannebaum R.O."/>
            <person name="Kuo R.C."/>
            <person name="Labutti K."/>
            <person name="Haridas S."/>
            <person name="Kuo A."/>
            <person name="Salamov A."/>
            <person name="Ahrendt S.R."/>
            <person name="Lipzen A."/>
            <person name="Sullivan W."/>
            <person name="Andreopoulos W.B."/>
            <person name="Clum A."/>
            <person name="Lindquist E."/>
            <person name="Daum C."/>
            <person name="Ramamoorthy G.K."/>
            <person name="Gryganskyi A."/>
            <person name="Culley D."/>
            <person name="Magnuson J.K."/>
            <person name="James T.Y."/>
            <person name="O'Malley M.A."/>
            <person name="Stajich J.E."/>
            <person name="Spatafora J.W."/>
            <person name="Visel A."/>
            <person name="Grigoriev I.V."/>
        </authorList>
    </citation>
    <scope>NUCLEOTIDE SEQUENCE [LARGE SCALE GENOMIC DNA]</scope>
    <source>
        <strain evidence="2">finn</strain>
    </source>
</reference>
<sequence>MNNLPSYDQAIKEKIIESEIECKGNVKIIIPGKETYEIPRKNFFKIKDSIFGISFIIENKTELKWSNSNSAVEDLVIKLISNNDTNFQINDFNGTISEMIAIINELKSIGIYYYFINTTLGTNWNELIKINQFKDNILSDEKLCLKTSELWVKAFNEAMKLHIYSGDFEITCNGKIALNGKDISNKIMVNYDEYDINKELLVNFCLYSDLNSYWDKILSGIQGMLFQNKDIYNDDKLIEKESICYKKQNNCCYQSTIHRHIKFNLVPYINYFLTSK</sequence>
<reference evidence="1 2" key="1">
    <citation type="submission" date="2016-08" db="EMBL/GenBank/DDBJ databases">
        <title>Genomes of anaerobic fungi encode conserved fungal cellulosomes for biomass hydrolysis.</title>
        <authorList>
            <consortium name="DOE Joint Genome Institute"/>
            <person name="Haitjema C.H."/>
            <person name="Gilmore S.P."/>
            <person name="Henske J.K."/>
            <person name="Solomon K.V."/>
            <person name="De Groot R."/>
            <person name="Kuo A."/>
            <person name="Mondo S.J."/>
            <person name="Salamov A.A."/>
            <person name="Labutti K."/>
            <person name="Zhao Z."/>
            <person name="Chiniquy J."/>
            <person name="Barry K."/>
            <person name="Brewer H.M."/>
            <person name="Purvine S.O."/>
            <person name="Wright A.T."/>
            <person name="Boxma B."/>
            <person name="Van Alen T."/>
            <person name="Hackstein J.H."/>
            <person name="Baker S.E."/>
            <person name="Grigoriev I.V."/>
            <person name="O'Malley M.A."/>
        </authorList>
    </citation>
    <scope>NUCLEOTIDE SEQUENCE [LARGE SCALE GENOMIC DNA]</scope>
    <source>
        <strain evidence="2">finn</strain>
    </source>
</reference>
<gene>
    <name evidence="1" type="ORF">BCR36DRAFT_584737</name>
</gene>
<dbReference type="EMBL" id="MCFH01000030">
    <property type="protein sequence ID" value="ORX47630.1"/>
    <property type="molecule type" value="Genomic_DNA"/>
</dbReference>
<protein>
    <submittedName>
        <fullName evidence="1">Uncharacterized protein</fullName>
    </submittedName>
</protein>
<accession>A0A1Y1V5D3</accession>
<dbReference type="AlphaFoldDB" id="A0A1Y1V5D3"/>
<evidence type="ECO:0000313" key="2">
    <source>
        <dbReference type="Proteomes" id="UP000193719"/>
    </source>
</evidence>
<keyword evidence="2" id="KW-1185">Reference proteome</keyword>
<name>A0A1Y1V5D3_9FUNG</name>
<organism evidence="1 2">
    <name type="scientific">Piromyces finnis</name>
    <dbReference type="NCBI Taxonomy" id="1754191"/>
    <lineage>
        <taxon>Eukaryota</taxon>
        <taxon>Fungi</taxon>
        <taxon>Fungi incertae sedis</taxon>
        <taxon>Chytridiomycota</taxon>
        <taxon>Chytridiomycota incertae sedis</taxon>
        <taxon>Neocallimastigomycetes</taxon>
        <taxon>Neocallimastigales</taxon>
        <taxon>Neocallimastigaceae</taxon>
        <taxon>Piromyces</taxon>
    </lineage>
</organism>
<comment type="caution">
    <text evidence="1">The sequence shown here is derived from an EMBL/GenBank/DDBJ whole genome shotgun (WGS) entry which is preliminary data.</text>
</comment>
<evidence type="ECO:0000313" key="1">
    <source>
        <dbReference type="EMBL" id="ORX47630.1"/>
    </source>
</evidence>